<dbReference type="InterPro" id="IPR014756">
    <property type="entry name" value="Ig_E-set"/>
</dbReference>
<name>A0A0F9D440_9ZZZZ</name>
<gene>
    <name evidence="3" type="ORF">LCGC14_2591940</name>
</gene>
<dbReference type="InterPro" id="IPR015202">
    <property type="entry name" value="GO-like_E_set"/>
</dbReference>
<sequence>MVDSDTRVAKVVSRSLPHAERPRVEHSVAILLPDGRVAASGSNGEYTAELYSPPYLFQGPRPQTSSAPATIPYGDGFQVSSPDAQDIAKVMLVRPATMTHQLDTEQRLVELDFEAGTDSLTVQAPANPNLAPPGFYMLFLVNSAGVPSEAVFSRLPCDSCDVDTDADTDRDGCTDGTELGPDETLGGRRNPNNFWDFYDTPDAAGVRDKT</sequence>
<dbReference type="InterPro" id="IPR048168">
    <property type="entry name" value="Flexitail_dom"/>
</dbReference>
<evidence type="ECO:0000256" key="1">
    <source>
        <dbReference type="SAM" id="MobiDB-lite"/>
    </source>
</evidence>
<accession>A0A0F9D440</accession>
<dbReference type="PANTHER" id="PTHR32208">
    <property type="entry name" value="SECRETED PROTEIN-RELATED"/>
    <property type="match status" value="1"/>
</dbReference>
<feature type="non-terminal residue" evidence="3">
    <location>
        <position position="210"/>
    </location>
</feature>
<comment type="caution">
    <text evidence="3">The sequence shown here is derived from an EMBL/GenBank/DDBJ whole genome shotgun (WGS) entry which is preliminary data.</text>
</comment>
<dbReference type="Gene3D" id="2.60.40.10">
    <property type="entry name" value="Immunoglobulins"/>
    <property type="match status" value="1"/>
</dbReference>
<evidence type="ECO:0000313" key="3">
    <source>
        <dbReference type="EMBL" id="KKL06848.1"/>
    </source>
</evidence>
<dbReference type="SUPFAM" id="SSF81296">
    <property type="entry name" value="E set domains"/>
    <property type="match status" value="1"/>
</dbReference>
<feature type="domain" description="Galactose oxidase-like Early set" evidence="2">
    <location>
        <begin position="61"/>
        <end position="152"/>
    </location>
</feature>
<dbReference type="CDD" id="cd02851">
    <property type="entry name" value="E_set_GO_C"/>
    <property type="match status" value="1"/>
</dbReference>
<feature type="region of interest" description="Disordered" evidence="1">
    <location>
        <begin position="165"/>
        <end position="193"/>
    </location>
</feature>
<dbReference type="Gene3D" id="2.130.10.80">
    <property type="entry name" value="Galactose oxidase/kelch, beta-propeller"/>
    <property type="match status" value="1"/>
</dbReference>
<dbReference type="NCBIfam" id="NF041520">
    <property type="entry name" value="flexitail"/>
    <property type="match status" value="1"/>
</dbReference>
<dbReference type="Pfam" id="PF09118">
    <property type="entry name" value="GO-like_E_set"/>
    <property type="match status" value="1"/>
</dbReference>
<reference evidence="3" key="1">
    <citation type="journal article" date="2015" name="Nature">
        <title>Complex archaea that bridge the gap between prokaryotes and eukaryotes.</title>
        <authorList>
            <person name="Spang A."/>
            <person name="Saw J.H."/>
            <person name="Jorgensen S.L."/>
            <person name="Zaremba-Niedzwiedzka K."/>
            <person name="Martijn J."/>
            <person name="Lind A.E."/>
            <person name="van Eijk R."/>
            <person name="Schleper C."/>
            <person name="Guy L."/>
            <person name="Ettema T.J."/>
        </authorList>
    </citation>
    <scope>NUCLEOTIDE SEQUENCE</scope>
</reference>
<dbReference type="PANTHER" id="PTHR32208:SF21">
    <property type="entry name" value="LOW QUALITY PROTEIN: ALDEHYDE OXIDASE GLOX-LIKE"/>
    <property type="match status" value="1"/>
</dbReference>
<proteinExistence type="predicted"/>
<dbReference type="InterPro" id="IPR037293">
    <property type="entry name" value="Gal_Oxidase_central_sf"/>
</dbReference>
<organism evidence="3">
    <name type="scientific">marine sediment metagenome</name>
    <dbReference type="NCBI Taxonomy" id="412755"/>
    <lineage>
        <taxon>unclassified sequences</taxon>
        <taxon>metagenomes</taxon>
        <taxon>ecological metagenomes</taxon>
    </lineage>
</organism>
<dbReference type="EMBL" id="LAZR01043530">
    <property type="protein sequence ID" value="KKL06848.1"/>
    <property type="molecule type" value="Genomic_DNA"/>
</dbReference>
<dbReference type="InterPro" id="IPR013783">
    <property type="entry name" value="Ig-like_fold"/>
</dbReference>
<dbReference type="AlphaFoldDB" id="A0A0F9D440"/>
<evidence type="ECO:0000259" key="2">
    <source>
        <dbReference type="Pfam" id="PF09118"/>
    </source>
</evidence>
<protein>
    <recommendedName>
        <fullName evidence="2">Galactose oxidase-like Early set domain-containing protein</fullName>
    </recommendedName>
</protein>